<evidence type="ECO:0000313" key="3">
    <source>
        <dbReference type="Proteomes" id="UP000005332"/>
    </source>
</evidence>
<accession>G4CYF3</accession>
<reference evidence="2 3" key="1">
    <citation type="submission" date="2011-06" db="EMBL/GenBank/DDBJ databases">
        <authorList>
            <person name="Muzny D."/>
            <person name="Qin X."/>
            <person name="Deng J."/>
            <person name="Jiang H."/>
            <person name="Liu Y."/>
            <person name="Qu J."/>
            <person name="Song X.-Z."/>
            <person name="Zhang L."/>
            <person name="Thornton R."/>
            <person name="Coyle M."/>
            <person name="Francisco L."/>
            <person name="Jackson L."/>
            <person name="Javaid M."/>
            <person name="Korchina V."/>
            <person name="Kovar C."/>
            <person name="Mata R."/>
            <person name="Mathew T."/>
            <person name="Ngo R."/>
            <person name="Nguyen L."/>
            <person name="Nguyen N."/>
            <person name="Okwuonu G."/>
            <person name="Ongeri F."/>
            <person name="Pham C."/>
            <person name="Simmons D."/>
            <person name="Wilczek-Boney K."/>
            <person name="Hale W."/>
            <person name="Jakkamsetti A."/>
            <person name="Pham P."/>
            <person name="Ruth R."/>
            <person name="San Lucas F."/>
            <person name="Warren J."/>
            <person name="Zhang J."/>
            <person name="Zhao Z."/>
            <person name="Zhou C."/>
            <person name="Zhu D."/>
            <person name="Lee S."/>
            <person name="Bess C."/>
            <person name="Blankenburg K."/>
            <person name="Forbes L."/>
            <person name="Fu Q."/>
            <person name="Gubbala S."/>
            <person name="Hirani K."/>
            <person name="Jayaseelan J.C."/>
            <person name="Lara F."/>
            <person name="Munidasa M."/>
            <person name="Palculict T."/>
            <person name="Patil S."/>
            <person name="Pu L.-L."/>
            <person name="Saada N."/>
            <person name="Tang L."/>
            <person name="Weissenberger G."/>
            <person name="Zhu Y."/>
            <person name="Hemphill L."/>
            <person name="Shang Y."/>
            <person name="Youmans B."/>
            <person name="Ayvaz T."/>
            <person name="Ross M."/>
            <person name="Santibanez J."/>
            <person name="Aqrawi P."/>
            <person name="Gross S."/>
            <person name="Joshi V."/>
            <person name="Fowler G."/>
            <person name="Nazareth L."/>
            <person name="Reid J."/>
            <person name="Worley K."/>
            <person name="Petrosino J."/>
            <person name="Highlander S."/>
            <person name="Gibbs R."/>
        </authorList>
    </citation>
    <scope>NUCLEOTIDE SEQUENCE [LARGE SCALE GENOMIC DNA]</scope>
    <source>
        <strain evidence="2 3">ATCC 25577</strain>
    </source>
</reference>
<evidence type="ECO:0000256" key="1">
    <source>
        <dbReference type="SAM" id="MobiDB-lite"/>
    </source>
</evidence>
<keyword evidence="3" id="KW-1185">Reference proteome</keyword>
<sequence>MPERFGEDERVRPPSGRWDRPDGRFRLLGVLAIVVHHDTTAPETPGGRVMSGAGISTL</sequence>
<organism evidence="2 3">
    <name type="scientific">Cutibacterium avidum ATCC 25577</name>
    <dbReference type="NCBI Taxonomy" id="997355"/>
    <lineage>
        <taxon>Bacteria</taxon>
        <taxon>Bacillati</taxon>
        <taxon>Actinomycetota</taxon>
        <taxon>Actinomycetes</taxon>
        <taxon>Propionibacteriales</taxon>
        <taxon>Propionibacteriaceae</taxon>
        <taxon>Cutibacterium</taxon>
    </lineage>
</organism>
<dbReference type="EMBL" id="AGBA01000013">
    <property type="protein sequence ID" value="EGY78017.1"/>
    <property type="molecule type" value="Genomic_DNA"/>
</dbReference>
<proteinExistence type="predicted"/>
<feature type="region of interest" description="Disordered" evidence="1">
    <location>
        <begin position="39"/>
        <end position="58"/>
    </location>
</feature>
<dbReference type="PATRIC" id="fig|997355.3.peg.1534"/>
<evidence type="ECO:0000313" key="2">
    <source>
        <dbReference type="EMBL" id="EGY78017.1"/>
    </source>
</evidence>
<protein>
    <submittedName>
        <fullName evidence="2">Uncharacterized protein</fullName>
    </submittedName>
</protein>
<name>G4CYF3_9ACTN</name>
<dbReference type="HOGENOM" id="CLU_2975656_0_0_11"/>
<gene>
    <name evidence="2" type="ORF">HMPREF9153_1560</name>
</gene>
<comment type="caution">
    <text evidence="2">The sequence shown here is derived from an EMBL/GenBank/DDBJ whole genome shotgun (WGS) entry which is preliminary data.</text>
</comment>
<dbReference type="AlphaFoldDB" id="G4CYF3"/>
<dbReference type="Proteomes" id="UP000005332">
    <property type="component" value="Unassembled WGS sequence"/>
</dbReference>